<evidence type="ECO:0000313" key="2">
    <source>
        <dbReference type="EnsemblProtists" id="EKX31097"/>
    </source>
</evidence>
<dbReference type="PaxDb" id="55529-EKX31097"/>
<reference evidence="2" key="3">
    <citation type="submission" date="2016-03" db="UniProtKB">
        <authorList>
            <consortium name="EnsemblProtists"/>
        </authorList>
    </citation>
    <scope>IDENTIFICATION</scope>
</reference>
<evidence type="ECO:0008006" key="4">
    <source>
        <dbReference type="Google" id="ProtNLM"/>
    </source>
</evidence>
<dbReference type="SMART" id="SM01411">
    <property type="entry name" value="Ephrin_rec_like"/>
    <property type="match status" value="23"/>
</dbReference>
<keyword evidence="3" id="KW-1185">Reference proteome</keyword>
<dbReference type="EMBL" id="JH993362">
    <property type="protein sequence ID" value="EKX31097.1"/>
    <property type="molecule type" value="Genomic_DNA"/>
</dbReference>
<dbReference type="OMA" id="AQDPCQP"/>
<dbReference type="STRING" id="905079.L1I4S1"/>
<evidence type="ECO:0000313" key="1">
    <source>
        <dbReference type="EMBL" id="EKX31097.1"/>
    </source>
</evidence>
<feature type="non-terminal residue" evidence="1">
    <location>
        <position position="2814"/>
    </location>
</feature>
<dbReference type="PANTHER" id="PTHR46104">
    <property type="entry name" value="GENE 9195-RELATED-RELATED"/>
    <property type="match status" value="1"/>
</dbReference>
<dbReference type="EnsemblProtists" id="EKX31097">
    <property type="protein sequence ID" value="EKX31097"/>
    <property type="gene ID" value="GUITHDRAFT_122699"/>
</dbReference>
<dbReference type="SUPFAM" id="SSF101898">
    <property type="entry name" value="NHL repeat"/>
    <property type="match status" value="1"/>
</dbReference>
<dbReference type="SUPFAM" id="SSF57184">
    <property type="entry name" value="Growth factor receptor domain"/>
    <property type="match status" value="5"/>
</dbReference>
<dbReference type="OrthoDB" id="439917at2759"/>
<reference evidence="3" key="2">
    <citation type="submission" date="2012-11" db="EMBL/GenBank/DDBJ databases">
        <authorList>
            <person name="Kuo A."/>
            <person name="Curtis B.A."/>
            <person name="Tanifuji G."/>
            <person name="Burki F."/>
            <person name="Gruber A."/>
            <person name="Irimia M."/>
            <person name="Maruyama S."/>
            <person name="Arias M.C."/>
            <person name="Ball S.G."/>
            <person name="Gile G.H."/>
            <person name="Hirakawa Y."/>
            <person name="Hopkins J.F."/>
            <person name="Rensing S.A."/>
            <person name="Schmutz J."/>
            <person name="Symeonidi A."/>
            <person name="Elias M."/>
            <person name="Eveleigh R.J."/>
            <person name="Herman E.K."/>
            <person name="Klute M.J."/>
            <person name="Nakayama T."/>
            <person name="Obornik M."/>
            <person name="Reyes-Prieto A."/>
            <person name="Armbrust E.V."/>
            <person name="Aves S.J."/>
            <person name="Beiko R.G."/>
            <person name="Coutinho P."/>
            <person name="Dacks J.B."/>
            <person name="Durnford D.G."/>
            <person name="Fast N.M."/>
            <person name="Green B.R."/>
            <person name="Grisdale C."/>
            <person name="Hempe F."/>
            <person name="Henrissat B."/>
            <person name="Hoppner M.P."/>
            <person name="Ishida K.-I."/>
            <person name="Kim E."/>
            <person name="Koreny L."/>
            <person name="Kroth P.G."/>
            <person name="Liu Y."/>
            <person name="Malik S.-B."/>
            <person name="Maier U.G."/>
            <person name="McRose D."/>
            <person name="Mock T."/>
            <person name="Neilson J.A."/>
            <person name="Onodera N.T."/>
            <person name="Poole A.M."/>
            <person name="Pritham E.J."/>
            <person name="Richards T.A."/>
            <person name="Rocap G."/>
            <person name="Roy S.W."/>
            <person name="Sarai C."/>
            <person name="Schaack S."/>
            <person name="Shirato S."/>
            <person name="Slamovits C.H."/>
            <person name="Spencer D.F."/>
            <person name="Suzuki S."/>
            <person name="Worden A.Z."/>
            <person name="Zauner S."/>
            <person name="Barry K."/>
            <person name="Bell C."/>
            <person name="Bharti A.K."/>
            <person name="Crow J.A."/>
            <person name="Grimwood J."/>
            <person name="Kramer R."/>
            <person name="Lindquist E."/>
            <person name="Lucas S."/>
            <person name="Salamov A."/>
            <person name="McFadden G.I."/>
            <person name="Lane C.E."/>
            <person name="Keeling P.J."/>
            <person name="Gray M.W."/>
            <person name="Grigoriev I.V."/>
            <person name="Archibald J.M."/>
        </authorList>
    </citation>
    <scope>NUCLEOTIDE SEQUENCE</scope>
    <source>
        <strain evidence="3">CCMP2712</strain>
    </source>
</reference>
<accession>L1I4S1</accession>
<proteinExistence type="predicted"/>
<organism evidence="1">
    <name type="scientific">Guillardia theta (strain CCMP2712)</name>
    <name type="common">Cryptophyte</name>
    <dbReference type="NCBI Taxonomy" id="905079"/>
    <lineage>
        <taxon>Eukaryota</taxon>
        <taxon>Cryptophyceae</taxon>
        <taxon>Pyrenomonadales</taxon>
        <taxon>Geminigeraceae</taxon>
        <taxon>Guillardia</taxon>
    </lineage>
</organism>
<dbReference type="HOGENOM" id="CLU_226806_0_0_1"/>
<dbReference type="Gene3D" id="2.10.50.10">
    <property type="entry name" value="Tumor Necrosis Factor Receptor, subunit A, domain 2"/>
    <property type="match status" value="6"/>
</dbReference>
<sequence>GAIFPNETVNASALFGQRLSFPCPPGYFCTTGTTAPTPCPPGTFCQGSNSQPDPCAAGTFNRNFTATSCSQCAAGYICSPGGVADYVAGTYYAAPSLYACANESGGAVAWTQETATNGTYVAGDVVTDVDGNAYVSGTVSRASEGVYEVVLTKYSTAGREVWTSVLSSESSPASAQGMAVASAGSLYVGINREGGWSVFKVSSCGQQEWRVDDADSLEDQARLGLAVGSDVVLVAWTNVSGSTTVRQYTMEGKLAWERVMIAGAAGAKVIATGLGADAAGGGFMVGMYEGQFAGQYAEGGWDGFLLRFGVDGHTVWISKFGSVSSDVVRGLTVEGSVVLNGLMSSGGIDGFLIKFANDGHYCPENNSLPVPCPEGSFSADQNLASAGECTACLPGKYCGTSGLRSPTGDCFAGHLCLQGAIFPNETVNASALFGQRLSFPCPPGYFCTTGTTAPTPCPPGTFCQGSNSQPDPCAAGTFNRNFTATSCSQCAAGYICSPGGVADYVAGTYYAAPSLYACANESGGAVAWTQETATNGTYVAGDVVTDVDGNAYVSGTVSRASEGVYEVVLTKYSTAGREVWTSVLSSESSPASAQGMAVASAGSLYVGINREGGWSVLKVSSCGQQEWRVDDADSLEDQARLGLAVGSDVVLVAWTNVSGSTTVRQYTMEGKLAWERVMIAGAAGAKVIATGLGADAAGGGFMVGMYEGQFAGQYAEGGWDGFLLRFGVDGQQGWVRAINAYPSVSGVGVEVAAGWLVVYGRAWSLQNSTDNVSAAQDSCTVGIRRTISSPVSGASDVFVIRYGADGNTTWSKAIGTCGNDRPVGLAVDSFGGIYLLGQSPADASRGGPIGFSVKLSRGGDLLWKQTWGQSAESAGGGISVGSGLVIAAMDSYNSSSGSRYSNVTAYLSNPACYGLSEGGNFVCPPGHFCVEGLKSLAEGACPPGTYSNRSGLASFSECESCLPGMYCSEWGLTAPTGPCAAGFYCTSGAADPNASMCDPRSVSSVLTCATSLLYKECSPNLTCGGICPAGYFCPVGSPTPTACTPGYYCDKDGQGIVSGPCSSGYFCGYSSGGAGASTPTPDSADSRGPCPVGYYCPEGTVYPIPCPKGTFRPYLKGQANSSCLACTPGFYCPVQGLSNVSGYPCSGGFYCPGGQSTGTPSGYQCPVGHECPEGSKSPKTCPPAYYQNDVGQSACKVCEAGYYCTGSPDLNSGSGAVICPTGYYCPAGSAEKLSCSPGTYMPRTGESACWSCPAQSTCPEEGMSSPLPCPAGHYCPENNSLPVPCPEGSFSADQNLASAGECTACLPGKYCGTSGLRSPTGDCFAGHLCLQGAIFPNETVNASALFGQRLSFPCPPGYFCTTGTTAPTPCPPGTFCQGSNSQPDPCAAGTFNRNFTATSCSQCAAGYICSPGGVADYVAGTYYAAPSLYACANESGGAVAWTQETATNGTYVAGDVVTDVDGNAYVSGTVSRASEGVYEVVLTKYSTAGREVWTSVLSSESSPASAQGMAVASAGSLYVGINREGGWSVFKVSSCGQQEWRVDDADSLEDQARLGLAVGSDVVLVAWTNVSGSTTVRQYTMEGKLAWERVMIAGAAGAKVIATGLGADAAGGGFMVGMYEGQFAGQYAEGGWDGFLLRFGVDGQQGWVRAINAYPSVSGVGVEVAAGWLVVYGRAWSLQNSTDNVSAAQDSCTVGIRRTISSPVSGASDVFVIRYGADGNTTWSKAIGTCGNDRPVGLAVDSFGGIYLLGQSPADASRGGPIGFSVKLSRGGDLLWKQTWGQSAESAGGGISVGSGLVIAAMDSYNSSSGSRYSNVTAYLSNPACYGLSEGGNFVCPPGHFCVEGLKSLAEGACPPGTYSNRSGLASFSECESCLPGMYCSEWGLAAPTGPCAAGFYCTSGAADPNASMCDPRSVSSVLTCATSLLYKECSPNLTCGGICPAGYFCPVGSPTPTACTPGYYCDKDGQGIVSGPCSSGYFCGYSSGGAGASTPTPDSADSRGPCPVGYYCPEGTVYPIPCPKGTFRPYLKGQANSSCLACTPGFYCPVQGLSNVSGYPCSGGFYCPGGQSTGTPSGYQCPVGHECPEGSKSPKTCPPAYYQNDVGQSACKVCEAGYYCTGSPDLNSGSGAVICPTGYYCPAGSAEKLSCSPGTYMPRTGESACWSCPAQSTCPEEGMSSPLPCPAGHYCPENNSLPVPCPEGSFSADQNLASAGECTACLPGKYCGTSGLRSPTGDCFAGHLCLQGAIFPNETVNASALFGQRLSFPCPPGYFCTTGTTAPTPCPPGHFCVEGLKSLAEGACPPGTYSNRSGLASFSECESCLPGMYCSEWGLAAPTGPCAAGFYCTSGAADPNASMCDPRSVSSVLTCATSLLYKECSPNLTCGGICPAGYFCPVGSPTPTACTPGYYCDKDGQGIVSGPCSSGYFCGYSSGGAGASTPTPDSADSRGPCPVGYYCPEGTVYPIPCPKGTFRPYLKGQANSSCLACTPGFYCPVQGLSNVSGYPCSGGFYCPGGQSTGTPSGYQCPVGHECPEGSKSPKTCPPAYYQNDVGQSACKVCEAGYYCTGSPDLNSGSGAVICPTGYYCPAGSAEKLSCSPGTYMPRTGESACWSCPAQSTCPEEGMSSPLPCPAGHYCPENNSLPVPCPEGSFSADQNLASAGECTACLPGKYCGTSGLRSPTGDCFAGHLCLQGAIFPNETVNASALFGQRLSFPCPPGYFCTTGTTAPTPCPPGHFCVEGLKSLAEGACPPGTYSNRSGLASFSECESCLPGMYCSEWGLTAPTGPCAAGFYCTSGAADPNASMCDPRSVSSVLT</sequence>
<dbReference type="InterPro" id="IPR009030">
    <property type="entry name" value="Growth_fac_rcpt_cys_sf"/>
</dbReference>
<dbReference type="KEGG" id="gtt:GUITHDRAFT_122699"/>
<feature type="non-terminal residue" evidence="1">
    <location>
        <position position="1"/>
    </location>
</feature>
<name>L1I4S1_GUITC</name>
<protein>
    <recommendedName>
        <fullName evidence="4">Tyrosine-protein kinase ephrin type A/B receptor-like domain-containing protein</fullName>
    </recommendedName>
</protein>
<dbReference type="GeneID" id="17287818"/>
<gene>
    <name evidence="1" type="ORF">GUITHDRAFT_122699</name>
</gene>
<dbReference type="Proteomes" id="UP000011087">
    <property type="component" value="Unassembled WGS sequence"/>
</dbReference>
<dbReference type="PANTHER" id="PTHR46104:SF1">
    <property type="entry name" value="GENE 9195-RELATED"/>
    <property type="match status" value="1"/>
</dbReference>
<dbReference type="RefSeq" id="XP_005818077.1">
    <property type="nucleotide sequence ID" value="XM_005818020.1"/>
</dbReference>
<reference evidence="1 3" key="1">
    <citation type="journal article" date="2012" name="Nature">
        <title>Algal genomes reveal evolutionary mosaicism and the fate of nucleomorphs.</title>
        <authorList>
            <consortium name="DOE Joint Genome Institute"/>
            <person name="Curtis B.A."/>
            <person name="Tanifuji G."/>
            <person name="Burki F."/>
            <person name="Gruber A."/>
            <person name="Irimia M."/>
            <person name="Maruyama S."/>
            <person name="Arias M.C."/>
            <person name="Ball S.G."/>
            <person name="Gile G.H."/>
            <person name="Hirakawa Y."/>
            <person name="Hopkins J.F."/>
            <person name="Kuo A."/>
            <person name="Rensing S.A."/>
            <person name="Schmutz J."/>
            <person name="Symeonidi A."/>
            <person name="Elias M."/>
            <person name="Eveleigh R.J."/>
            <person name="Herman E.K."/>
            <person name="Klute M.J."/>
            <person name="Nakayama T."/>
            <person name="Obornik M."/>
            <person name="Reyes-Prieto A."/>
            <person name="Armbrust E.V."/>
            <person name="Aves S.J."/>
            <person name="Beiko R.G."/>
            <person name="Coutinho P."/>
            <person name="Dacks J.B."/>
            <person name="Durnford D.G."/>
            <person name="Fast N.M."/>
            <person name="Green B.R."/>
            <person name="Grisdale C.J."/>
            <person name="Hempel F."/>
            <person name="Henrissat B."/>
            <person name="Hoppner M.P."/>
            <person name="Ishida K."/>
            <person name="Kim E."/>
            <person name="Koreny L."/>
            <person name="Kroth P.G."/>
            <person name="Liu Y."/>
            <person name="Malik S.B."/>
            <person name="Maier U.G."/>
            <person name="McRose D."/>
            <person name="Mock T."/>
            <person name="Neilson J.A."/>
            <person name="Onodera N.T."/>
            <person name="Poole A.M."/>
            <person name="Pritham E.J."/>
            <person name="Richards T.A."/>
            <person name="Rocap G."/>
            <person name="Roy S.W."/>
            <person name="Sarai C."/>
            <person name="Schaack S."/>
            <person name="Shirato S."/>
            <person name="Slamovits C.H."/>
            <person name="Spencer D.F."/>
            <person name="Suzuki S."/>
            <person name="Worden A.Z."/>
            <person name="Zauner S."/>
            <person name="Barry K."/>
            <person name="Bell C."/>
            <person name="Bharti A.K."/>
            <person name="Crow J.A."/>
            <person name="Grimwood J."/>
            <person name="Kramer R."/>
            <person name="Lindquist E."/>
            <person name="Lucas S."/>
            <person name="Salamov A."/>
            <person name="McFadden G.I."/>
            <person name="Lane C.E."/>
            <person name="Keeling P.J."/>
            <person name="Gray M.W."/>
            <person name="Grigoriev I.V."/>
            <person name="Archibald J.M."/>
        </authorList>
    </citation>
    <scope>NUCLEOTIDE SEQUENCE</scope>
    <source>
        <strain evidence="1 3">CCMP2712</strain>
    </source>
</reference>
<evidence type="ECO:0000313" key="3">
    <source>
        <dbReference type="Proteomes" id="UP000011087"/>
    </source>
</evidence>